<dbReference type="InterPro" id="IPR011059">
    <property type="entry name" value="Metal-dep_hydrolase_composite"/>
</dbReference>
<dbReference type="SUPFAM" id="SSF51338">
    <property type="entry name" value="Composite domain of metallo-dependent hydrolases"/>
    <property type="match status" value="1"/>
</dbReference>
<dbReference type="InterPro" id="IPR032466">
    <property type="entry name" value="Metal_Hydrolase"/>
</dbReference>
<reference evidence="2" key="1">
    <citation type="submission" date="2020-01" db="EMBL/GenBank/DDBJ databases">
        <authorList>
            <person name="Fang Y."/>
            <person name="Sun R."/>
            <person name="Nie L."/>
            <person name="He J."/>
            <person name="Hao L."/>
            <person name="Wang L."/>
            <person name="Su S."/>
            <person name="Lv E."/>
            <person name="Zhang Z."/>
            <person name="Xie R."/>
            <person name="Liu H."/>
        </authorList>
    </citation>
    <scope>NUCLEOTIDE SEQUENCE [LARGE SCALE GENOMIC DNA]</scope>
    <source>
        <strain evidence="2">XCT-53</strain>
    </source>
</reference>
<dbReference type="GO" id="GO:0019700">
    <property type="term" value="P:organic phosphonate catabolic process"/>
    <property type="evidence" value="ECO:0007669"/>
    <property type="project" value="InterPro"/>
</dbReference>
<name>A0A7X5JAV9_9HYPH</name>
<dbReference type="InterPro" id="IPR051781">
    <property type="entry name" value="Metallo-dep_Hydrolase"/>
</dbReference>
<dbReference type="PIRSF" id="PIRSF038971">
    <property type="entry name" value="PhnM"/>
    <property type="match status" value="1"/>
</dbReference>
<evidence type="ECO:0000313" key="2">
    <source>
        <dbReference type="Proteomes" id="UP000586722"/>
    </source>
</evidence>
<dbReference type="Gene3D" id="3.20.20.140">
    <property type="entry name" value="Metal-dependent hydrolases"/>
    <property type="match status" value="1"/>
</dbReference>
<dbReference type="AlphaFoldDB" id="A0A7X5JAV9"/>
<keyword evidence="2" id="KW-1185">Reference proteome</keyword>
<sequence>MTRLEHPVALRPLETVFDNARLVLADRVVDGHLVLRDGQIAEIGEGRAPAGLASVDLEGDYLLPGLVDIHTDHLEKHVFPRAHVKWNPLRAALAHDSQIIGAGITTVFDSLCVGATVKNPERLEILAPMIDALEQAQAAGMMRAEHLVHLRCEIVDTHTPALTEANISRDIVRIVSVMEHLPGRRQSRDVEAYINRRMAETGHARRVVEQEMADMLAVADGISASVRPAVIALAKAHGKPLLSHDDTELAHIDEAVADGILISEFPCTIEAARYARDKGMLNVGGAPNILRGGSQSGNVAMGDLLAEGILDLLASDYVPRSMLDAAFLIGLDTGNDARLAEAIRLVSKAPAAAAGLADRGEIAAGLRGDLLQVRALAGHPVLRRVWREGSIVH</sequence>
<dbReference type="NCBIfam" id="NF011984">
    <property type="entry name" value="PRK15446.1-5"/>
    <property type="match status" value="1"/>
</dbReference>
<protein>
    <submittedName>
        <fullName evidence="1">Alpha-D-ribose 1-methylphosphonate 5-triphosphate diphosphatase</fullName>
        <ecNumber evidence="1">3.6.1.63</ecNumber>
    </submittedName>
</protein>
<dbReference type="GO" id="GO:0016810">
    <property type="term" value="F:hydrolase activity, acting on carbon-nitrogen (but not peptide) bonds"/>
    <property type="evidence" value="ECO:0007669"/>
    <property type="project" value="InterPro"/>
</dbReference>
<gene>
    <name evidence="1" type="ORF">GWI72_16260</name>
</gene>
<dbReference type="PANTHER" id="PTHR43135:SF3">
    <property type="entry name" value="ALPHA-D-RIBOSE 1-METHYLPHOSPHONATE 5-TRIPHOSPHATE DIPHOSPHATASE"/>
    <property type="match status" value="1"/>
</dbReference>
<dbReference type="InterPro" id="IPR012696">
    <property type="entry name" value="PhnM"/>
</dbReference>
<organism evidence="1 2">
    <name type="scientific">Pannonibacter tanglangensis</name>
    <dbReference type="NCBI Taxonomy" id="2750084"/>
    <lineage>
        <taxon>Bacteria</taxon>
        <taxon>Pseudomonadati</taxon>
        <taxon>Pseudomonadota</taxon>
        <taxon>Alphaproteobacteria</taxon>
        <taxon>Hyphomicrobiales</taxon>
        <taxon>Stappiaceae</taxon>
        <taxon>Pannonibacter</taxon>
    </lineage>
</organism>
<comment type="caution">
    <text evidence="1">The sequence shown here is derived from an EMBL/GenBank/DDBJ whole genome shotgun (WGS) entry which is preliminary data.</text>
</comment>
<proteinExistence type="predicted"/>
<accession>A0A7X5JAV9</accession>
<dbReference type="PANTHER" id="PTHR43135">
    <property type="entry name" value="ALPHA-D-RIBOSE 1-METHYLPHOSPHONATE 5-TRIPHOSPHATE DIPHOSPHATASE"/>
    <property type="match status" value="1"/>
</dbReference>
<dbReference type="RefSeq" id="WP_161677187.1">
    <property type="nucleotide sequence ID" value="NZ_JAABLP010000004.1"/>
</dbReference>
<evidence type="ECO:0000313" key="1">
    <source>
        <dbReference type="EMBL" id="NBN79831.1"/>
    </source>
</evidence>
<keyword evidence="1" id="KW-0378">Hydrolase</keyword>
<dbReference type="SUPFAM" id="SSF51556">
    <property type="entry name" value="Metallo-dependent hydrolases"/>
    <property type="match status" value="1"/>
</dbReference>
<dbReference type="Proteomes" id="UP000586722">
    <property type="component" value="Unassembled WGS sequence"/>
</dbReference>
<dbReference type="NCBIfam" id="NF011990">
    <property type="entry name" value="PRK15446.2-6"/>
    <property type="match status" value="1"/>
</dbReference>
<dbReference type="EC" id="3.6.1.63" evidence="1"/>
<dbReference type="EMBL" id="JAABLQ010000002">
    <property type="protein sequence ID" value="NBN79831.1"/>
    <property type="molecule type" value="Genomic_DNA"/>
</dbReference>
<dbReference type="NCBIfam" id="TIGR02318">
    <property type="entry name" value="phosphono_phnM"/>
    <property type="match status" value="1"/>
</dbReference>